<organism evidence="10 11">
    <name type="scientific">Pseudomonas phage MR4</name>
    <dbReference type="NCBI Taxonomy" id="2711171"/>
    <lineage>
        <taxon>Viruses</taxon>
        <taxon>Duplodnaviria</taxon>
        <taxon>Heunggongvirae</taxon>
        <taxon>Uroviricota</taxon>
        <taxon>Caudoviricetes</taxon>
        <taxon>Autographivirales</taxon>
        <taxon>Gajwadongvirus</taxon>
        <taxon>Gajwadongvirus MR4</taxon>
    </lineage>
</organism>
<evidence type="ECO:0000256" key="2">
    <source>
        <dbReference type="ARBA" id="ARBA00007572"/>
    </source>
</evidence>
<dbReference type="GO" id="GO:0006310">
    <property type="term" value="P:DNA recombination"/>
    <property type="evidence" value="ECO:0007669"/>
    <property type="project" value="InterPro"/>
</dbReference>
<keyword evidence="5" id="KW-0235">DNA replication</keyword>
<sequence>MNVFEFLGYPADHRPKNKVVQLVKHWDEVPESRKQYPYYAQVKKDGVFGIVVVTKDDDGNIAVAVFGRTGEQLSNTEAICSRFLEGYIAEGIYIGEVLTQVPCSLEELSGILNPNRVNKLDINQEVIKWNLYIALHDCLTEKMFIAGTSAGISYHTRHASLMKRISGTDLEESSLPYTMIHDDKQKEQFTKACIAAGEEGAVYKRPGCEWEAGHKGWHQMKEVREVTYDLKCVGYEEGSGKYKGKVANLIFQWKDGETIKAMLGKGYTHKDAEQMWLAIQGNMFGAFSPIGKVFRIRGLQDSSKGKIRLPKVQEERHDKSEGDF</sequence>
<dbReference type="GO" id="GO:0006260">
    <property type="term" value="P:DNA replication"/>
    <property type="evidence" value="ECO:0007669"/>
    <property type="project" value="UniProtKB-KW"/>
</dbReference>
<reference evidence="10 11" key="1">
    <citation type="journal article" date="2020" name="Microb. Biotechnol.">
        <title>Phage biocontrol to combat Pseudomonas syringae pathogens causing disease in cherry.</title>
        <authorList>
            <person name="Rabiey M."/>
            <person name="Roy S.R."/>
            <person name="Holtappels D."/>
            <person name="Franceschetti L."/>
            <person name="Quilty B.J."/>
            <person name="Creeth R."/>
            <person name="Sundin G.W."/>
            <person name="Wagemans J."/>
            <person name="Lavigne R."/>
            <person name="Jackson R.W."/>
        </authorList>
    </citation>
    <scope>NUCLEOTIDE SEQUENCE [LARGE SCALE GENOMIC DNA]</scope>
</reference>
<dbReference type="Gene3D" id="3.30.470.30">
    <property type="entry name" value="DNA ligase/mRNA capping enzyme"/>
    <property type="match status" value="1"/>
</dbReference>
<keyword evidence="11" id="KW-1185">Reference proteome</keyword>
<evidence type="ECO:0000256" key="6">
    <source>
        <dbReference type="ARBA" id="ARBA00022763"/>
    </source>
</evidence>
<dbReference type="InterPro" id="IPR050326">
    <property type="entry name" value="NAD_dep_DNA_ligaseB"/>
</dbReference>
<keyword evidence="4 10" id="KW-0436">Ligase</keyword>
<dbReference type="GO" id="GO:0005524">
    <property type="term" value="F:ATP binding"/>
    <property type="evidence" value="ECO:0007669"/>
    <property type="project" value="InterPro"/>
</dbReference>
<proteinExistence type="inferred from homology"/>
<dbReference type="Pfam" id="PF14743">
    <property type="entry name" value="DNA_ligase_OB_2"/>
    <property type="match status" value="1"/>
</dbReference>
<protein>
    <recommendedName>
        <fullName evidence="3">DNA ligase</fullName>
    </recommendedName>
</protein>
<dbReference type="PANTHER" id="PTHR47810:SF1">
    <property type="entry name" value="DNA LIGASE B"/>
    <property type="match status" value="1"/>
</dbReference>
<keyword evidence="7" id="KW-0234">DNA repair</keyword>
<evidence type="ECO:0000256" key="3">
    <source>
        <dbReference type="ARBA" id="ARBA00013308"/>
    </source>
</evidence>
<dbReference type="InterPro" id="IPR029319">
    <property type="entry name" value="DNA_ligase_OB"/>
</dbReference>
<evidence type="ECO:0000313" key="10">
    <source>
        <dbReference type="EMBL" id="QJD54727.1"/>
    </source>
</evidence>
<dbReference type="PANTHER" id="PTHR47810">
    <property type="entry name" value="DNA LIGASE"/>
    <property type="match status" value="1"/>
</dbReference>
<dbReference type="EMBL" id="MT104467">
    <property type="protein sequence ID" value="QJD54727.1"/>
    <property type="molecule type" value="Genomic_DNA"/>
</dbReference>
<evidence type="ECO:0000256" key="1">
    <source>
        <dbReference type="ARBA" id="ARBA00001968"/>
    </source>
</evidence>
<dbReference type="InterPro" id="IPR012340">
    <property type="entry name" value="NA-bd_OB-fold"/>
</dbReference>
<feature type="domain" description="ATP-dependent DNA ligase family profile" evidence="8">
    <location>
        <begin position="25"/>
        <end position="221"/>
    </location>
</feature>
<evidence type="ECO:0000256" key="5">
    <source>
        <dbReference type="ARBA" id="ARBA00022705"/>
    </source>
</evidence>
<evidence type="ECO:0000313" key="11">
    <source>
        <dbReference type="Proteomes" id="UP000503591"/>
    </source>
</evidence>
<gene>
    <name evidence="10" type="ORF">PssvBMR4_gp29</name>
</gene>
<evidence type="ECO:0000259" key="8">
    <source>
        <dbReference type="Pfam" id="PF01068"/>
    </source>
</evidence>
<comment type="cofactor">
    <cofactor evidence="1">
        <name>a divalent metal cation</name>
        <dbReference type="ChEBI" id="CHEBI:60240"/>
    </cofactor>
</comment>
<accession>A0A6M3T909</accession>
<keyword evidence="6" id="KW-0227">DNA damage</keyword>
<evidence type="ECO:0000259" key="9">
    <source>
        <dbReference type="Pfam" id="PF14743"/>
    </source>
</evidence>
<dbReference type="Gene3D" id="2.40.50.140">
    <property type="entry name" value="Nucleic acid-binding proteins"/>
    <property type="match status" value="1"/>
</dbReference>
<dbReference type="GO" id="GO:0006281">
    <property type="term" value="P:DNA repair"/>
    <property type="evidence" value="ECO:0007669"/>
    <property type="project" value="UniProtKB-KW"/>
</dbReference>
<dbReference type="SUPFAM" id="SSF56091">
    <property type="entry name" value="DNA ligase/mRNA capping enzyme, catalytic domain"/>
    <property type="match status" value="1"/>
</dbReference>
<dbReference type="SUPFAM" id="SSF50249">
    <property type="entry name" value="Nucleic acid-binding proteins"/>
    <property type="match status" value="1"/>
</dbReference>
<dbReference type="Pfam" id="PF01068">
    <property type="entry name" value="DNA_ligase_A_M"/>
    <property type="match status" value="1"/>
</dbReference>
<feature type="domain" description="DNA ligase OB-like" evidence="9">
    <location>
        <begin position="237"/>
        <end position="316"/>
    </location>
</feature>
<name>A0A6M3T909_9CAUD</name>
<evidence type="ECO:0000256" key="4">
    <source>
        <dbReference type="ARBA" id="ARBA00022598"/>
    </source>
</evidence>
<dbReference type="InterPro" id="IPR012310">
    <property type="entry name" value="DNA_ligase_ATP-dep_cent"/>
</dbReference>
<comment type="similarity">
    <text evidence="2">Belongs to the ATP-dependent DNA ligase family.</text>
</comment>
<dbReference type="Proteomes" id="UP000503591">
    <property type="component" value="Genome"/>
</dbReference>
<dbReference type="GO" id="GO:0003910">
    <property type="term" value="F:DNA ligase (ATP) activity"/>
    <property type="evidence" value="ECO:0007669"/>
    <property type="project" value="InterPro"/>
</dbReference>
<evidence type="ECO:0000256" key="7">
    <source>
        <dbReference type="ARBA" id="ARBA00023204"/>
    </source>
</evidence>